<evidence type="ECO:0000256" key="5">
    <source>
        <dbReference type="ARBA" id="ARBA00022692"/>
    </source>
</evidence>
<dbReference type="Pfam" id="PF03799">
    <property type="entry name" value="FtsQ_DivIB_C"/>
    <property type="match status" value="1"/>
</dbReference>
<keyword evidence="2 9" id="KW-1003">Cell membrane</keyword>
<dbReference type="InterPro" id="IPR034746">
    <property type="entry name" value="POTRA"/>
</dbReference>
<evidence type="ECO:0000256" key="2">
    <source>
        <dbReference type="ARBA" id="ARBA00022475"/>
    </source>
</evidence>
<keyword evidence="4 9" id="KW-0132">Cell division</keyword>
<dbReference type="PANTHER" id="PTHR35851:SF1">
    <property type="entry name" value="CELL DIVISION PROTEIN FTSQ"/>
    <property type="match status" value="1"/>
</dbReference>
<comment type="similarity">
    <text evidence="9">Belongs to the FtsQ/DivIB family. FtsQ subfamily.</text>
</comment>
<keyword evidence="7 9" id="KW-0472">Membrane</keyword>
<dbReference type="InterPro" id="IPR026579">
    <property type="entry name" value="FtsQ"/>
</dbReference>
<dbReference type="InterPro" id="IPR005548">
    <property type="entry name" value="Cell_div_FtsQ/DivIB_C"/>
</dbReference>
<dbReference type="InterPro" id="IPR013685">
    <property type="entry name" value="POTRA_FtsQ_type"/>
</dbReference>
<dbReference type="PANTHER" id="PTHR35851">
    <property type="entry name" value="CELL DIVISION PROTEIN FTSQ"/>
    <property type="match status" value="1"/>
</dbReference>
<feature type="domain" description="POTRA" evidence="10">
    <location>
        <begin position="62"/>
        <end position="130"/>
    </location>
</feature>
<comment type="subcellular location">
    <subcellularLocation>
        <location evidence="9">Cell membrane</location>
        <topology evidence="9">Single-pass type II membrane protein</topology>
    </subcellularLocation>
    <subcellularLocation>
        <location evidence="1">Membrane</location>
    </subcellularLocation>
    <text evidence="9">Localizes to the division septum.</text>
</comment>
<evidence type="ECO:0000256" key="6">
    <source>
        <dbReference type="ARBA" id="ARBA00022989"/>
    </source>
</evidence>
<dbReference type="Gene3D" id="3.40.50.11690">
    <property type="entry name" value="Cell division protein FtsQ/DivIB"/>
    <property type="match status" value="1"/>
</dbReference>
<evidence type="ECO:0000313" key="12">
    <source>
        <dbReference type="Proteomes" id="UP001162734"/>
    </source>
</evidence>
<evidence type="ECO:0000256" key="9">
    <source>
        <dbReference type="HAMAP-Rule" id="MF_00911"/>
    </source>
</evidence>
<evidence type="ECO:0000256" key="1">
    <source>
        <dbReference type="ARBA" id="ARBA00004370"/>
    </source>
</evidence>
<dbReference type="Proteomes" id="UP001162734">
    <property type="component" value="Chromosome"/>
</dbReference>
<name>A0ABM7XEH4_9BACT</name>
<gene>
    <name evidence="9 11" type="primary">ftsQ</name>
    <name evidence="11" type="ORF">AMPC_34090</name>
</gene>
<dbReference type="PROSITE" id="PS51779">
    <property type="entry name" value="POTRA"/>
    <property type="match status" value="1"/>
</dbReference>
<evidence type="ECO:0000256" key="8">
    <source>
        <dbReference type="ARBA" id="ARBA00023306"/>
    </source>
</evidence>
<keyword evidence="8 9" id="KW-0131">Cell cycle</keyword>
<dbReference type="Gene3D" id="3.10.20.310">
    <property type="entry name" value="membrane protein fhac"/>
    <property type="match status" value="1"/>
</dbReference>
<keyword evidence="3" id="KW-0997">Cell inner membrane</keyword>
<dbReference type="InterPro" id="IPR045335">
    <property type="entry name" value="FtsQ_C_sf"/>
</dbReference>
<organism evidence="11 12">
    <name type="scientific">Anaeromyxobacter paludicola</name>
    <dbReference type="NCBI Taxonomy" id="2918171"/>
    <lineage>
        <taxon>Bacteria</taxon>
        <taxon>Pseudomonadati</taxon>
        <taxon>Myxococcota</taxon>
        <taxon>Myxococcia</taxon>
        <taxon>Myxococcales</taxon>
        <taxon>Cystobacterineae</taxon>
        <taxon>Anaeromyxobacteraceae</taxon>
        <taxon>Anaeromyxobacter</taxon>
    </lineage>
</organism>
<reference evidence="12" key="1">
    <citation type="journal article" date="2022" name="Int. J. Syst. Evol. Microbiol.">
        <title>Anaeromyxobacter oryzae sp. nov., Anaeromyxobacter diazotrophicus sp. nov. and Anaeromyxobacter paludicola sp. nov., isolated from paddy soils.</title>
        <authorList>
            <person name="Itoh H."/>
            <person name="Xu Z."/>
            <person name="Mise K."/>
            <person name="Masuda Y."/>
            <person name="Ushijima N."/>
            <person name="Hayakawa C."/>
            <person name="Shiratori Y."/>
            <person name="Senoo K."/>
        </authorList>
    </citation>
    <scope>NUCLEOTIDE SEQUENCE [LARGE SCALE GENOMIC DNA]</scope>
    <source>
        <strain evidence="12">Red630</strain>
    </source>
</reference>
<dbReference type="EMBL" id="AP025592">
    <property type="protein sequence ID" value="BDG10296.1"/>
    <property type="molecule type" value="Genomic_DNA"/>
</dbReference>
<sequence length="288" mass="30717">MGVDWRVARGGNRKRRDAAAESVSWKLRLRRAGIGLAALGACAATAGAARGAYRFLTAGQPLRIREVRFAGQQRASEQDLAEAATVRRGDNLLRADLGQLERALARVPWVKRAEAHRRVPAAVEVRIEEHQPAALIELSGLYLVSSEGDVFKRAAPGDGLDLPIVTGIAREDFVQRPAEVRPQLQGALALARTYAAAGLAEGAPISEIHLEADQGVTLYVGAEGTEVRLGTGDLPQKLSRLQKVLGALAATGSKPQVLHLDNRAHPSWVTIRLAGAKEALSKTGPRGP</sequence>
<keyword evidence="5 9" id="KW-0812">Transmembrane</keyword>
<comment type="function">
    <text evidence="9">Essential cell division protein.</text>
</comment>
<proteinExistence type="inferred from homology"/>
<dbReference type="Pfam" id="PF08478">
    <property type="entry name" value="POTRA_1"/>
    <property type="match status" value="1"/>
</dbReference>
<protein>
    <recommendedName>
        <fullName evidence="9">Cell division protein FtsQ</fullName>
    </recommendedName>
</protein>
<evidence type="ECO:0000256" key="3">
    <source>
        <dbReference type="ARBA" id="ARBA00022519"/>
    </source>
</evidence>
<dbReference type="HAMAP" id="MF_00911">
    <property type="entry name" value="FtsQ_subfam"/>
    <property type="match status" value="1"/>
</dbReference>
<evidence type="ECO:0000256" key="4">
    <source>
        <dbReference type="ARBA" id="ARBA00022618"/>
    </source>
</evidence>
<accession>A0ABM7XEH4</accession>
<keyword evidence="12" id="KW-1185">Reference proteome</keyword>
<evidence type="ECO:0000313" key="11">
    <source>
        <dbReference type="EMBL" id="BDG10296.1"/>
    </source>
</evidence>
<keyword evidence="6 9" id="KW-1133">Transmembrane helix</keyword>
<evidence type="ECO:0000259" key="10">
    <source>
        <dbReference type="PROSITE" id="PS51779"/>
    </source>
</evidence>
<evidence type="ECO:0000256" key="7">
    <source>
        <dbReference type="ARBA" id="ARBA00023136"/>
    </source>
</evidence>
<dbReference type="GO" id="GO:0051301">
    <property type="term" value="P:cell division"/>
    <property type="evidence" value="ECO:0007669"/>
    <property type="project" value="UniProtKB-KW"/>
</dbReference>